<evidence type="ECO:0000256" key="1">
    <source>
        <dbReference type="SAM" id="MobiDB-lite"/>
    </source>
</evidence>
<feature type="compositionally biased region" description="Basic residues" evidence="1">
    <location>
        <begin position="46"/>
        <end position="64"/>
    </location>
</feature>
<dbReference type="PANTHER" id="PTHR38116">
    <property type="entry name" value="CHROMOSOME 7, WHOLE GENOME SHOTGUN SEQUENCE"/>
    <property type="match status" value="1"/>
</dbReference>
<organism evidence="2 3">
    <name type="scientific">Dactylonectria macrodidyma</name>
    <dbReference type="NCBI Taxonomy" id="307937"/>
    <lineage>
        <taxon>Eukaryota</taxon>
        <taxon>Fungi</taxon>
        <taxon>Dikarya</taxon>
        <taxon>Ascomycota</taxon>
        <taxon>Pezizomycotina</taxon>
        <taxon>Sordariomycetes</taxon>
        <taxon>Hypocreomycetidae</taxon>
        <taxon>Hypocreales</taxon>
        <taxon>Nectriaceae</taxon>
        <taxon>Dactylonectria</taxon>
    </lineage>
</organism>
<dbReference type="PANTHER" id="PTHR38116:SF1">
    <property type="entry name" value="BZIP DOMAIN-CONTAINING PROTEIN"/>
    <property type="match status" value="1"/>
</dbReference>
<evidence type="ECO:0000313" key="2">
    <source>
        <dbReference type="EMBL" id="KAH7141123.1"/>
    </source>
</evidence>
<proteinExistence type="predicted"/>
<feature type="region of interest" description="Disordered" evidence="1">
    <location>
        <begin position="30"/>
        <end position="84"/>
    </location>
</feature>
<dbReference type="InterPro" id="IPR021833">
    <property type="entry name" value="DUF3425"/>
</dbReference>
<name>A0A9P9IZ25_9HYPO</name>
<gene>
    <name evidence="2" type="ORF">EDB81DRAFT_724561</name>
</gene>
<dbReference type="Proteomes" id="UP000738349">
    <property type="component" value="Unassembled WGS sequence"/>
</dbReference>
<keyword evidence="3" id="KW-1185">Reference proteome</keyword>
<evidence type="ECO:0008006" key="4">
    <source>
        <dbReference type="Google" id="ProtNLM"/>
    </source>
</evidence>
<evidence type="ECO:0000313" key="3">
    <source>
        <dbReference type="Proteomes" id="UP000738349"/>
    </source>
</evidence>
<dbReference type="AlphaFoldDB" id="A0A9P9IZ25"/>
<reference evidence="2" key="1">
    <citation type="journal article" date="2021" name="Nat. Commun.">
        <title>Genetic determinants of endophytism in the Arabidopsis root mycobiome.</title>
        <authorList>
            <person name="Mesny F."/>
            <person name="Miyauchi S."/>
            <person name="Thiergart T."/>
            <person name="Pickel B."/>
            <person name="Atanasova L."/>
            <person name="Karlsson M."/>
            <person name="Huettel B."/>
            <person name="Barry K.W."/>
            <person name="Haridas S."/>
            <person name="Chen C."/>
            <person name="Bauer D."/>
            <person name="Andreopoulos W."/>
            <person name="Pangilinan J."/>
            <person name="LaButti K."/>
            <person name="Riley R."/>
            <person name="Lipzen A."/>
            <person name="Clum A."/>
            <person name="Drula E."/>
            <person name="Henrissat B."/>
            <person name="Kohler A."/>
            <person name="Grigoriev I.V."/>
            <person name="Martin F.M."/>
            <person name="Hacquard S."/>
        </authorList>
    </citation>
    <scope>NUCLEOTIDE SEQUENCE</scope>
    <source>
        <strain evidence="2">MPI-CAGE-AT-0147</strain>
    </source>
</reference>
<accession>A0A9P9IZ25</accession>
<dbReference type="Pfam" id="PF11905">
    <property type="entry name" value="DUF3425"/>
    <property type="match status" value="1"/>
</dbReference>
<comment type="caution">
    <text evidence="2">The sequence shown here is derived from an EMBL/GenBank/DDBJ whole genome shotgun (WGS) entry which is preliminary data.</text>
</comment>
<dbReference type="OrthoDB" id="2245989at2759"/>
<dbReference type="EMBL" id="JAGMUV010000011">
    <property type="protein sequence ID" value="KAH7141123.1"/>
    <property type="molecule type" value="Genomic_DNA"/>
</dbReference>
<sequence length="280" mass="31965">MHDNMNSPEDPESISEFPVAALSLMPQQLEVMGPGDDWTGVTSARERRRRQNRLNQRTYRKRRAPGTSLSSETHPPGRDGSSFAPGEFVLPMEARHQRWTRVSEHTNDSFACGIPMPLSLSMVIQLNAFHALVYNAYLLGIQTETLCDEKRLSPFTGVGSYTVDERCPSTLHPTYAQRTIHHHPWIDLLPLPRMRDNLIMAFQIINEREIGSDIMSVQAVAGEKPTLIVWGDPSNPRWWEASPAFLLKWGCLLRGCQELIEATNYWRERRGEKPFRIDVS</sequence>
<protein>
    <recommendedName>
        <fullName evidence="4">BZIP domain-containing protein</fullName>
    </recommendedName>
</protein>